<feature type="domain" description="RDD" evidence="7">
    <location>
        <begin position="67"/>
        <end position="204"/>
    </location>
</feature>
<gene>
    <name evidence="9" type="ORF">HDF23_003358</name>
</gene>
<dbReference type="Proteomes" id="UP000541583">
    <property type="component" value="Unassembled WGS sequence"/>
</dbReference>
<organism evidence="9 10">
    <name type="scientific">Mucilaginibacter lappiensis</name>
    <dbReference type="NCBI Taxonomy" id="354630"/>
    <lineage>
        <taxon>Bacteria</taxon>
        <taxon>Pseudomonadati</taxon>
        <taxon>Bacteroidota</taxon>
        <taxon>Sphingobacteriia</taxon>
        <taxon>Sphingobacteriales</taxon>
        <taxon>Sphingobacteriaceae</taxon>
        <taxon>Mucilaginibacter</taxon>
    </lineage>
</organism>
<feature type="transmembrane region" description="Helical" evidence="6">
    <location>
        <begin position="121"/>
        <end position="138"/>
    </location>
</feature>
<dbReference type="RefSeq" id="WP_076374118.1">
    <property type="nucleotide sequence ID" value="NZ_FTMG01000007.1"/>
</dbReference>
<evidence type="ECO:0000313" key="9">
    <source>
        <dbReference type="EMBL" id="MBB6110599.1"/>
    </source>
</evidence>
<evidence type="ECO:0000313" key="10">
    <source>
        <dbReference type="Proteomes" id="UP000541583"/>
    </source>
</evidence>
<dbReference type="Pfam" id="PF06271">
    <property type="entry name" value="RDD"/>
    <property type="match status" value="1"/>
</dbReference>
<dbReference type="InterPro" id="IPR051791">
    <property type="entry name" value="Pra-immunoreactive"/>
</dbReference>
<feature type="transmembrane region" description="Helical" evidence="6">
    <location>
        <begin position="177"/>
        <end position="195"/>
    </location>
</feature>
<keyword evidence="5 6" id="KW-0472">Membrane</keyword>
<dbReference type="EMBL" id="JACHCB010000008">
    <property type="protein sequence ID" value="MBB6110599.1"/>
    <property type="molecule type" value="Genomic_DNA"/>
</dbReference>
<keyword evidence="3 6" id="KW-0812">Transmembrane</keyword>
<evidence type="ECO:0000259" key="7">
    <source>
        <dbReference type="Pfam" id="PF06271"/>
    </source>
</evidence>
<comment type="subcellular location">
    <subcellularLocation>
        <location evidence="1">Cell membrane</location>
        <topology evidence="1">Multi-pass membrane protein</topology>
    </subcellularLocation>
</comment>
<comment type="caution">
    <text evidence="9">The sequence shown here is derived from an EMBL/GenBank/DDBJ whole genome shotgun (WGS) entry which is preliminary data.</text>
</comment>
<protein>
    <submittedName>
        <fullName evidence="9">RDD family membrane protein YckC</fullName>
    </submittedName>
</protein>
<dbReference type="PANTHER" id="PTHR36115">
    <property type="entry name" value="PROLINE-RICH ANTIGEN HOMOLOG-RELATED"/>
    <property type="match status" value="1"/>
</dbReference>
<evidence type="ECO:0000256" key="1">
    <source>
        <dbReference type="ARBA" id="ARBA00004651"/>
    </source>
</evidence>
<reference evidence="9 10" key="1">
    <citation type="submission" date="2020-08" db="EMBL/GenBank/DDBJ databases">
        <title>Genomic Encyclopedia of Type Strains, Phase IV (KMG-V): Genome sequencing to study the core and pangenomes of soil and plant-associated prokaryotes.</title>
        <authorList>
            <person name="Whitman W."/>
        </authorList>
    </citation>
    <scope>NUCLEOTIDE SEQUENCE [LARGE SCALE GENOMIC DNA]</scope>
    <source>
        <strain evidence="9 10">ANJLi2</strain>
    </source>
</reference>
<dbReference type="PANTHER" id="PTHR36115:SF4">
    <property type="entry name" value="MEMBRANE PROTEIN"/>
    <property type="match status" value="1"/>
</dbReference>
<evidence type="ECO:0000256" key="5">
    <source>
        <dbReference type="ARBA" id="ARBA00023136"/>
    </source>
</evidence>
<dbReference type="Pfam" id="PF14237">
    <property type="entry name" value="GYF_2"/>
    <property type="match status" value="1"/>
</dbReference>
<keyword evidence="4 6" id="KW-1133">Transmembrane helix</keyword>
<keyword evidence="10" id="KW-1185">Reference proteome</keyword>
<evidence type="ECO:0000256" key="4">
    <source>
        <dbReference type="ARBA" id="ARBA00022989"/>
    </source>
</evidence>
<evidence type="ECO:0000259" key="8">
    <source>
        <dbReference type="Pfam" id="PF14237"/>
    </source>
</evidence>
<proteinExistence type="predicted"/>
<sequence length="213" mass="24312">MINEYYILRDNEKHGPYSHIELMDMEVNATELVLSPLATDWQEAFELPEFDEYFKSIGIYAPTTSNVANFGWRLLAFVIDYVIITIGLGLTVGIFVAIGRLTTSTISMDPLSSTSSTERDLLFRLIFLLILTSYNSTFEATKMQGSIGKFICRLVVVNINGQRLSFGTALSRNLLKILSSFLFFLGYFAMLWSPMKQCWHDQRAKTYVVRKPK</sequence>
<accession>A0ABR6PLE9</accession>
<evidence type="ECO:0000256" key="3">
    <source>
        <dbReference type="ARBA" id="ARBA00022692"/>
    </source>
</evidence>
<feature type="domain" description="GYF" evidence="8">
    <location>
        <begin position="5"/>
        <end position="50"/>
    </location>
</feature>
<feature type="transmembrane region" description="Helical" evidence="6">
    <location>
        <begin position="74"/>
        <end position="101"/>
    </location>
</feature>
<evidence type="ECO:0000256" key="2">
    <source>
        <dbReference type="ARBA" id="ARBA00022475"/>
    </source>
</evidence>
<dbReference type="InterPro" id="IPR025640">
    <property type="entry name" value="GYF_2"/>
</dbReference>
<evidence type="ECO:0000256" key="6">
    <source>
        <dbReference type="SAM" id="Phobius"/>
    </source>
</evidence>
<name>A0ABR6PLE9_9SPHI</name>
<dbReference type="InterPro" id="IPR010432">
    <property type="entry name" value="RDD"/>
</dbReference>
<keyword evidence="2" id="KW-1003">Cell membrane</keyword>